<feature type="transmembrane region" description="Helical" evidence="7">
    <location>
        <begin position="203"/>
        <end position="222"/>
    </location>
</feature>
<dbReference type="EMBL" id="CM001487">
    <property type="protein sequence ID" value="EIM58218.1"/>
    <property type="molecule type" value="Genomic_DNA"/>
</dbReference>
<comment type="subcellular location">
    <subcellularLocation>
        <location evidence="1">Cell membrane</location>
        <topology evidence="1">Multi-pass membrane protein</topology>
    </subcellularLocation>
</comment>
<feature type="transmembrane region" description="Helical" evidence="7">
    <location>
        <begin position="45"/>
        <end position="63"/>
    </location>
</feature>
<dbReference type="AlphaFoldDB" id="I5AWP5"/>
<feature type="transmembrane region" description="Helical" evidence="7">
    <location>
        <begin position="7"/>
        <end position="25"/>
    </location>
</feature>
<evidence type="ECO:0000256" key="7">
    <source>
        <dbReference type="SAM" id="Phobius"/>
    </source>
</evidence>
<keyword evidence="6 7" id="KW-0472">Membrane</keyword>
<dbReference type="eggNOG" id="ENOG50319H1">
    <property type="taxonomic scope" value="Bacteria"/>
</dbReference>
<keyword evidence="5 7" id="KW-1133">Transmembrane helix</keyword>
<dbReference type="PANTHER" id="PTHR40074">
    <property type="entry name" value="O-ACETYLTRANSFERASE WECH"/>
    <property type="match status" value="1"/>
</dbReference>
<keyword evidence="10" id="KW-1185">Reference proteome</keyword>
<feature type="transmembrane region" description="Helical" evidence="7">
    <location>
        <begin position="253"/>
        <end position="272"/>
    </location>
</feature>
<evidence type="ECO:0000256" key="1">
    <source>
        <dbReference type="ARBA" id="ARBA00004651"/>
    </source>
</evidence>
<organism evidence="9 10">
    <name type="scientific">Eubacterium cellulosolvens (strain ATCC 43171 / JCM 9499 / 6)</name>
    <name type="common">Cillobacterium cellulosolvens</name>
    <dbReference type="NCBI Taxonomy" id="633697"/>
    <lineage>
        <taxon>Bacteria</taxon>
        <taxon>Bacillati</taxon>
        <taxon>Bacillota</taxon>
        <taxon>Clostridia</taxon>
        <taxon>Eubacteriales</taxon>
        <taxon>Eubacteriaceae</taxon>
        <taxon>Eubacterium</taxon>
    </lineage>
</organism>
<accession>I5AWP5</accession>
<evidence type="ECO:0000259" key="8">
    <source>
        <dbReference type="Pfam" id="PF01757"/>
    </source>
</evidence>
<keyword evidence="9" id="KW-0012">Acyltransferase</keyword>
<dbReference type="GO" id="GO:0005886">
    <property type="term" value="C:plasma membrane"/>
    <property type="evidence" value="ECO:0007669"/>
    <property type="project" value="UniProtKB-SubCell"/>
</dbReference>
<reference evidence="9 10" key="2">
    <citation type="submission" date="2012-02" db="EMBL/GenBank/DDBJ databases">
        <title>Improved High-Quality Draft sequence of Eubacterium cellulosolvens 6.</title>
        <authorList>
            <consortium name="US DOE Joint Genome Institute"/>
            <person name="Lucas S."/>
            <person name="Han J."/>
            <person name="Lapidus A."/>
            <person name="Cheng J.-F."/>
            <person name="Goodwin L."/>
            <person name="Pitluck S."/>
            <person name="Peters L."/>
            <person name="Mikhailova N."/>
            <person name="Gu W."/>
            <person name="Detter J.C."/>
            <person name="Han C."/>
            <person name="Tapia R."/>
            <person name="Land M."/>
            <person name="Hauser L."/>
            <person name="Kyrpides N."/>
            <person name="Ivanova N."/>
            <person name="Pagani I."/>
            <person name="Johnson E."/>
            <person name="Mukhopadhyay B."/>
            <person name="Anderson I."/>
            <person name="Woyke T."/>
        </authorList>
    </citation>
    <scope>NUCLEOTIDE SEQUENCE [LARGE SCALE GENOMIC DNA]</scope>
    <source>
        <strain evidence="9 10">6</strain>
    </source>
</reference>
<protein>
    <submittedName>
        <fullName evidence="9">Putative acyltransferase</fullName>
    </submittedName>
</protein>
<keyword evidence="9" id="KW-0808">Transferase</keyword>
<feature type="transmembrane region" description="Helical" evidence="7">
    <location>
        <begin position="284"/>
        <end position="306"/>
    </location>
</feature>
<dbReference type="PANTHER" id="PTHR40074:SF2">
    <property type="entry name" value="O-ACETYLTRANSFERASE WECH"/>
    <property type="match status" value="1"/>
</dbReference>
<evidence type="ECO:0000256" key="5">
    <source>
        <dbReference type="ARBA" id="ARBA00022989"/>
    </source>
</evidence>
<evidence type="ECO:0000256" key="4">
    <source>
        <dbReference type="ARBA" id="ARBA00022692"/>
    </source>
</evidence>
<proteinExistence type="inferred from homology"/>
<dbReference type="OrthoDB" id="9806223at2"/>
<dbReference type="HOGENOM" id="CLU_005679_2_2_9"/>
<feature type="transmembrane region" description="Helical" evidence="7">
    <location>
        <begin position="126"/>
        <end position="148"/>
    </location>
</feature>
<dbReference type="InterPro" id="IPR002656">
    <property type="entry name" value="Acyl_transf_3_dom"/>
</dbReference>
<feature type="transmembrane region" description="Helical" evidence="7">
    <location>
        <begin position="84"/>
        <end position="106"/>
    </location>
</feature>
<dbReference type="Pfam" id="PF01757">
    <property type="entry name" value="Acyl_transf_3"/>
    <property type="match status" value="1"/>
</dbReference>
<evidence type="ECO:0000256" key="2">
    <source>
        <dbReference type="ARBA" id="ARBA00007400"/>
    </source>
</evidence>
<evidence type="ECO:0000313" key="10">
    <source>
        <dbReference type="Proteomes" id="UP000005753"/>
    </source>
</evidence>
<feature type="domain" description="Acyltransferase 3" evidence="8">
    <location>
        <begin position="5"/>
        <end position="303"/>
    </location>
</feature>
<gene>
    <name evidence="9" type="ORF">EubceDRAFT1_2494</name>
</gene>
<evidence type="ECO:0000256" key="6">
    <source>
        <dbReference type="ARBA" id="ARBA00023136"/>
    </source>
</evidence>
<evidence type="ECO:0000256" key="3">
    <source>
        <dbReference type="ARBA" id="ARBA00022475"/>
    </source>
</evidence>
<dbReference type="STRING" id="633697.EubceDRAFT1_2494"/>
<sequence>MKKYSGLEWLKVIACVCIVLMHMMANNNYNVGSVFYSVVKDSLAEFVYVFMTISAFGLCCGYYKRIQDGSINWENFYKKRYMKILPFFGLLVAIDLIYSFSMSALIEGLTEMTLLHRFIPTDIEVVGVGWFLGIVFIFYLVFPFFSVLIKTKRRAWFALLVAIALNLACEEHFNLTRRNFLYSSCYFVLGGLIYKYRKNIEKIAWQYLLALIVLSVAGYGIIGSNVFTRLAVTASLLMFFIGAELPSVRPIRFISGISMEIYLSHMLIFRVVEKVHLNRRFGSGMLQYFITVILVFCGACLFSFVAQKLLDKLIYGKYFNRSSRENAAGIGSSVNN</sequence>
<dbReference type="GO" id="GO:0016413">
    <property type="term" value="F:O-acetyltransferase activity"/>
    <property type="evidence" value="ECO:0007669"/>
    <property type="project" value="TreeGrafter"/>
</dbReference>
<feature type="transmembrane region" description="Helical" evidence="7">
    <location>
        <begin position="228"/>
        <end position="246"/>
    </location>
</feature>
<dbReference type="GO" id="GO:0009246">
    <property type="term" value="P:enterobacterial common antigen biosynthetic process"/>
    <property type="evidence" value="ECO:0007669"/>
    <property type="project" value="TreeGrafter"/>
</dbReference>
<reference evidence="9 10" key="1">
    <citation type="submission" date="2010-08" db="EMBL/GenBank/DDBJ databases">
        <authorList>
            <consortium name="US DOE Joint Genome Institute (JGI-PGF)"/>
            <person name="Lucas S."/>
            <person name="Copeland A."/>
            <person name="Lapidus A."/>
            <person name="Cheng J.-F."/>
            <person name="Bruce D."/>
            <person name="Goodwin L."/>
            <person name="Pitluck S."/>
            <person name="Land M.L."/>
            <person name="Hauser L."/>
            <person name="Chang Y.-J."/>
            <person name="Anderson I.J."/>
            <person name="Johnson E."/>
            <person name="Mulhopadhyay B."/>
            <person name="Kyrpides N."/>
            <person name="Woyke T.J."/>
        </authorList>
    </citation>
    <scope>NUCLEOTIDE SEQUENCE [LARGE SCALE GENOMIC DNA]</scope>
    <source>
        <strain evidence="9 10">6</strain>
    </source>
</reference>
<keyword evidence="3" id="KW-1003">Cell membrane</keyword>
<keyword evidence="4 7" id="KW-0812">Transmembrane</keyword>
<evidence type="ECO:0000313" key="9">
    <source>
        <dbReference type="EMBL" id="EIM58218.1"/>
    </source>
</evidence>
<dbReference type="Proteomes" id="UP000005753">
    <property type="component" value="Chromosome"/>
</dbReference>
<comment type="similarity">
    <text evidence="2">Belongs to the acyltransferase 3 family.</text>
</comment>
<name>I5AWP5_EUBC6</name>